<dbReference type="AlphaFoldDB" id="A0A0K0DHI7"/>
<keyword evidence="1" id="KW-0812">Transmembrane</keyword>
<protein>
    <submittedName>
        <fullName evidence="3">Amiloride-sensitive sodium channel</fullName>
    </submittedName>
</protein>
<dbReference type="Gene3D" id="1.10.287.770">
    <property type="entry name" value="YojJ-like"/>
    <property type="match status" value="1"/>
</dbReference>
<keyword evidence="1" id="KW-1133">Transmembrane helix</keyword>
<evidence type="ECO:0000313" key="3">
    <source>
        <dbReference type="WBParaSite" id="ACAC_0001065401-mRNA-1"/>
    </source>
</evidence>
<keyword evidence="1" id="KW-0472">Membrane</keyword>
<sequence length="228" mass="26138">MHSRVCIDVNADFVGKFDNPKPLHCNTGNPTPMKEEHLLPGTDYFYIPQCQDCKIECHSLVYHAYNSYGKGFSHGALKWLNRKNSSWSNAHMRYFTCPSDICNVSGDIGGNMGMFLGMSLITVTEVSLFISKIGWIAFSKRRRDYLYNKKKSEKVVNLMLSKEREKQLEETVSGFNMFRIKKVADVRDSFRVTQSRLRAFGKKMRDSFRVSKPKGLNAPPLYTSVSHL</sequence>
<proteinExistence type="predicted"/>
<feature type="transmembrane region" description="Helical" evidence="1">
    <location>
        <begin position="114"/>
        <end position="138"/>
    </location>
</feature>
<dbReference type="STRING" id="6313.A0A0K0DHI7"/>
<dbReference type="WBParaSite" id="ACAC_0001065401-mRNA-1">
    <property type="protein sequence ID" value="ACAC_0001065401-mRNA-1"/>
    <property type="gene ID" value="ACAC_0001065401"/>
</dbReference>
<keyword evidence="2" id="KW-1185">Reference proteome</keyword>
<dbReference type="Proteomes" id="UP000035642">
    <property type="component" value="Unassembled WGS sequence"/>
</dbReference>
<evidence type="ECO:0000256" key="1">
    <source>
        <dbReference type="SAM" id="Phobius"/>
    </source>
</evidence>
<name>A0A0K0DHI7_ANGCA</name>
<evidence type="ECO:0000313" key="2">
    <source>
        <dbReference type="Proteomes" id="UP000035642"/>
    </source>
</evidence>
<reference evidence="3" key="2">
    <citation type="submission" date="2017-02" db="UniProtKB">
        <authorList>
            <consortium name="WormBaseParasite"/>
        </authorList>
    </citation>
    <scope>IDENTIFICATION</scope>
</reference>
<reference evidence="2" key="1">
    <citation type="submission" date="2012-09" db="EMBL/GenBank/DDBJ databases">
        <authorList>
            <person name="Martin A.A."/>
        </authorList>
    </citation>
    <scope>NUCLEOTIDE SEQUENCE</scope>
</reference>
<accession>A0A0K0DHI7</accession>
<organism evidence="2 3">
    <name type="scientific">Angiostrongylus cantonensis</name>
    <name type="common">Rat lungworm</name>
    <dbReference type="NCBI Taxonomy" id="6313"/>
    <lineage>
        <taxon>Eukaryota</taxon>
        <taxon>Metazoa</taxon>
        <taxon>Ecdysozoa</taxon>
        <taxon>Nematoda</taxon>
        <taxon>Chromadorea</taxon>
        <taxon>Rhabditida</taxon>
        <taxon>Rhabditina</taxon>
        <taxon>Rhabditomorpha</taxon>
        <taxon>Strongyloidea</taxon>
        <taxon>Metastrongylidae</taxon>
        <taxon>Angiostrongylus</taxon>
    </lineage>
</organism>